<gene>
    <name evidence="3" type="primary">LOC109577743</name>
</gene>
<protein>
    <submittedName>
        <fullName evidence="3">Uncharacterized protein isoform X1</fullName>
    </submittedName>
</protein>
<keyword evidence="2" id="KW-1185">Reference proteome</keyword>
<proteinExistence type="predicted"/>
<evidence type="ECO:0000313" key="2">
    <source>
        <dbReference type="Proteomes" id="UP001652663"/>
    </source>
</evidence>
<sequence length="207" mass="23153">MPSEVRSGSPGQSPRTSEERRQPSLAASEAPRLQSCRRWCPVDVWRGTEGSKSYKHSLRDPVARVLWERSVERRRLPDGDAPRGWEVESALIRPGAPLDVVPRTSHSDENSRMPTLTTSFYQEALEFQDCLGHLWSSEQGWPYTSSGRLYPPTSPLCVPVRLEEAAGTQKSTASFPAGHGLLLTERDREREARTELHPARTLPPGSL</sequence>
<dbReference type="GeneID" id="109577743"/>
<name>A0ABM4RGL4_BOSIN</name>
<organism evidence="2 3">
    <name type="scientific">Bos indicus</name>
    <name type="common">Zebu</name>
    <dbReference type="NCBI Taxonomy" id="9915"/>
    <lineage>
        <taxon>Eukaryota</taxon>
        <taxon>Metazoa</taxon>
        <taxon>Chordata</taxon>
        <taxon>Craniata</taxon>
        <taxon>Vertebrata</taxon>
        <taxon>Euteleostomi</taxon>
        <taxon>Mammalia</taxon>
        <taxon>Eutheria</taxon>
        <taxon>Laurasiatheria</taxon>
        <taxon>Artiodactyla</taxon>
        <taxon>Ruminantia</taxon>
        <taxon>Pecora</taxon>
        <taxon>Bovidae</taxon>
        <taxon>Bovinae</taxon>
        <taxon>Bos</taxon>
    </lineage>
</organism>
<dbReference type="Proteomes" id="UP001652663">
    <property type="component" value="Chromosome 24"/>
</dbReference>
<accession>A0ABM4RGL4</accession>
<evidence type="ECO:0000256" key="1">
    <source>
        <dbReference type="SAM" id="MobiDB-lite"/>
    </source>
</evidence>
<evidence type="ECO:0000313" key="3">
    <source>
        <dbReference type="RefSeq" id="XP_070634685.1"/>
    </source>
</evidence>
<feature type="region of interest" description="Disordered" evidence="1">
    <location>
        <begin position="1"/>
        <end position="32"/>
    </location>
</feature>
<feature type="region of interest" description="Disordered" evidence="1">
    <location>
        <begin position="167"/>
        <end position="207"/>
    </location>
</feature>
<reference evidence="3" key="1">
    <citation type="submission" date="2025-08" db="UniProtKB">
        <authorList>
            <consortium name="RefSeq"/>
        </authorList>
    </citation>
    <scope>IDENTIFICATION</scope>
    <source>
        <tissue evidence="3">Blood</tissue>
    </source>
</reference>
<feature type="compositionally biased region" description="Basic and acidic residues" evidence="1">
    <location>
        <begin position="184"/>
        <end position="198"/>
    </location>
</feature>
<dbReference type="RefSeq" id="XP_070634685.1">
    <property type="nucleotide sequence ID" value="XM_070778584.1"/>
</dbReference>